<keyword evidence="2" id="KW-0472">Membrane</keyword>
<evidence type="ECO:0000256" key="2">
    <source>
        <dbReference type="SAM" id="Phobius"/>
    </source>
</evidence>
<dbReference type="PANTHER" id="PTHR10943">
    <property type="entry name" value="26S PROTEASOME NON-ATPASE REGULATORY SUBUNIT"/>
    <property type="match status" value="1"/>
</dbReference>
<keyword evidence="2" id="KW-0812">Transmembrane</keyword>
<keyword evidence="5" id="KW-1185">Reference proteome</keyword>
<keyword evidence="1" id="KW-0677">Repeat</keyword>
<proteinExistence type="predicted"/>
<feature type="transmembrane region" description="Helical" evidence="2">
    <location>
        <begin position="53"/>
        <end position="72"/>
    </location>
</feature>
<dbReference type="InterPro" id="IPR048570">
    <property type="entry name" value="PSMD1_RPN2_N"/>
</dbReference>
<evidence type="ECO:0000256" key="1">
    <source>
        <dbReference type="ARBA" id="ARBA00022737"/>
    </source>
</evidence>
<keyword evidence="2" id="KW-1133">Transmembrane helix</keyword>
<evidence type="ECO:0000313" key="5">
    <source>
        <dbReference type="Proteomes" id="UP000807159"/>
    </source>
</evidence>
<protein>
    <recommendedName>
        <fullName evidence="3">26S proteasome non-ATPase regulatory subunit 1/RPN2 N-terminal domain-containing protein</fullName>
    </recommendedName>
</protein>
<feature type="domain" description="26S proteasome non-ATPase regulatory subunit 1/RPN2 N-terminal" evidence="3">
    <location>
        <begin position="19"/>
        <end position="128"/>
    </location>
</feature>
<sequence>MDFGSRIFLVFAMAKVMNSVSGLLSMLKDDNPVIKQQALHNLNNFVDVFWPEISNTIPIIFCVIKFGTWLLLSVSHCLLSVKSIAALTVYIAVMVVSLKLYYHLGEYDDDSLSYALGAGSLFDISKDSAKAIDQYARLKSKATESSPD</sequence>
<reference evidence="4" key="1">
    <citation type="journal article" date="2021" name="J. Hered.">
        <title>Genome Assembly of Salicaceae Populus deltoides (Eastern Cottonwood) I-69 Based on Nanopore Sequencing and Hi-C Technologies.</title>
        <authorList>
            <person name="Bai S."/>
            <person name="Wu H."/>
            <person name="Zhang J."/>
            <person name="Pan Z."/>
            <person name="Zhao W."/>
            <person name="Li Z."/>
            <person name="Tong C."/>
        </authorList>
    </citation>
    <scope>NUCLEOTIDE SEQUENCE</scope>
    <source>
        <tissue evidence="4">Leaf</tissue>
    </source>
</reference>
<name>A0A8T2YZD4_POPDE</name>
<dbReference type="AlphaFoldDB" id="A0A8T2YZD4"/>
<evidence type="ECO:0000259" key="3">
    <source>
        <dbReference type="Pfam" id="PF21505"/>
    </source>
</evidence>
<dbReference type="GO" id="GO:0043161">
    <property type="term" value="P:proteasome-mediated ubiquitin-dependent protein catabolic process"/>
    <property type="evidence" value="ECO:0007669"/>
    <property type="project" value="TreeGrafter"/>
</dbReference>
<dbReference type="Proteomes" id="UP000807159">
    <property type="component" value="Chromosome 4"/>
</dbReference>
<dbReference type="Pfam" id="PF21505">
    <property type="entry name" value="RPN2_N"/>
    <property type="match status" value="1"/>
</dbReference>
<dbReference type="GO" id="GO:0008540">
    <property type="term" value="C:proteasome regulatory particle, base subcomplex"/>
    <property type="evidence" value="ECO:0007669"/>
    <property type="project" value="TreeGrafter"/>
</dbReference>
<gene>
    <name evidence="4" type="ORF">H0E87_008103</name>
</gene>
<feature type="transmembrane region" description="Helical" evidence="2">
    <location>
        <begin position="84"/>
        <end position="104"/>
    </location>
</feature>
<comment type="caution">
    <text evidence="4">The sequence shown here is derived from an EMBL/GenBank/DDBJ whole genome shotgun (WGS) entry which is preliminary data.</text>
</comment>
<accession>A0A8T2YZD4</accession>
<dbReference type="GO" id="GO:0034515">
    <property type="term" value="C:proteasome storage granule"/>
    <property type="evidence" value="ECO:0007669"/>
    <property type="project" value="TreeGrafter"/>
</dbReference>
<dbReference type="GO" id="GO:0005634">
    <property type="term" value="C:nucleus"/>
    <property type="evidence" value="ECO:0007669"/>
    <property type="project" value="TreeGrafter"/>
</dbReference>
<organism evidence="4 5">
    <name type="scientific">Populus deltoides</name>
    <name type="common">Eastern poplar</name>
    <name type="synonym">Eastern cottonwood</name>
    <dbReference type="NCBI Taxonomy" id="3696"/>
    <lineage>
        <taxon>Eukaryota</taxon>
        <taxon>Viridiplantae</taxon>
        <taxon>Streptophyta</taxon>
        <taxon>Embryophyta</taxon>
        <taxon>Tracheophyta</taxon>
        <taxon>Spermatophyta</taxon>
        <taxon>Magnoliopsida</taxon>
        <taxon>eudicotyledons</taxon>
        <taxon>Gunneridae</taxon>
        <taxon>Pentapetalae</taxon>
        <taxon>rosids</taxon>
        <taxon>fabids</taxon>
        <taxon>Malpighiales</taxon>
        <taxon>Salicaceae</taxon>
        <taxon>Saliceae</taxon>
        <taxon>Populus</taxon>
    </lineage>
</organism>
<feature type="transmembrane region" description="Helical" evidence="2">
    <location>
        <begin position="7"/>
        <end position="27"/>
    </location>
</feature>
<dbReference type="EMBL" id="JACEGQ020000004">
    <property type="protein sequence ID" value="KAH8510409.1"/>
    <property type="molecule type" value="Genomic_DNA"/>
</dbReference>
<dbReference type="PANTHER" id="PTHR10943:SF2">
    <property type="entry name" value="26S PROTEASOME NON-ATPASE REGULATORY SUBUNIT 1"/>
    <property type="match status" value="1"/>
</dbReference>
<evidence type="ECO:0000313" key="4">
    <source>
        <dbReference type="EMBL" id="KAH8510409.1"/>
    </source>
</evidence>